<dbReference type="GO" id="GO:0004534">
    <property type="term" value="F:5'-3' RNA exonuclease activity"/>
    <property type="evidence" value="ECO:0007669"/>
    <property type="project" value="TreeGrafter"/>
</dbReference>
<dbReference type="InterPro" id="IPR003141">
    <property type="entry name" value="Pol/His_phosphatase_N"/>
</dbReference>
<dbReference type="SMART" id="SM00481">
    <property type="entry name" value="POLIIIAc"/>
    <property type="match status" value="1"/>
</dbReference>
<evidence type="ECO:0000259" key="1">
    <source>
        <dbReference type="SMART" id="SM00481"/>
    </source>
</evidence>
<dbReference type="GO" id="GO:0035312">
    <property type="term" value="F:5'-3' DNA exonuclease activity"/>
    <property type="evidence" value="ECO:0007669"/>
    <property type="project" value="TreeGrafter"/>
</dbReference>
<sequence length="416" mass="46329">MKLQHFIPKNKEKTYYSIPFEVPENVERITVGYDYKRPVRGALADFFPTNTIDIGLMDNEGNFLGWSGSAHKEIFVGEFASSDGYLQRKTAAGTWQILVGAYRIMDEGVEVTYNIEFTFRENRLLFGDLHIHTTASDGSLDAYSAGKLALKKGLDFVALANHNNFAENLHLPSLKNLTFIPAVEWTHYRGHMNFFGVAAPFENSFIANTTDEMRALIRHAKSKGAVISVNHPKCPFCPYLWDDDSAFDMMEIWNGPMTERNVKAIIWWTELLKTGRRIPICGGSDYHTPYGVTRLGKPVTGVYTPSRGAADILNAISSGHAFVAGGVNGARPKLRYGEAMMGDTVSFDENKKLLIEISGLRSEDVILVTDNGERVIARKAAGDLSAEAAVDNIKFAYLMLKKRGFITAVTNPVYFQ</sequence>
<proteinExistence type="predicted"/>
<dbReference type="InterPro" id="IPR016195">
    <property type="entry name" value="Pol/histidinol_Pase-like"/>
</dbReference>
<evidence type="ECO:0000313" key="2">
    <source>
        <dbReference type="EMBL" id="HIU59766.1"/>
    </source>
</evidence>
<dbReference type="Proteomes" id="UP000824094">
    <property type="component" value="Unassembled WGS sequence"/>
</dbReference>
<accession>A0A9D1SGX8</accession>
<dbReference type="PANTHER" id="PTHR42924:SF3">
    <property type="entry name" value="POLYMERASE_HISTIDINOL PHOSPHATASE N-TERMINAL DOMAIN-CONTAINING PROTEIN"/>
    <property type="match status" value="1"/>
</dbReference>
<gene>
    <name evidence="2" type="ORF">IAB05_00070</name>
</gene>
<protein>
    <submittedName>
        <fullName evidence="2">CehA/McbA family metallohydrolase</fullName>
    </submittedName>
</protein>
<dbReference type="AlphaFoldDB" id="A0A9D1SGX8"/>
<dbReference type="EMBL" id="DVNF01000003">
    <property type="protein sequence ID" value="HIU59766.1"/>
    <property type="molecule type" value="Genomic_DNA"/>
</dbReference>
<dbReference type="SUPFAM" id="SSF89550">
    <property type="entry name" value="PHP domain-like"/>
    <property type="match status" value="1"/>
</dbReference>
<name>A0A9D1SGX8_9FIRM</name>
<evidence type="ECO:0000313" key="3">
    <source>
        <dbReference type="Proteomes" id="UP000824094"/>
    </source>
</evidence>
<organism evidence="2 3">
    <name type="scientific">Candidatus Stercoripulliclostridium merdigallinarum</name>
    <dbReference type="NCBI Taxonomy" id="2840951"/>
    <lineage>
        <taxon>Bacteria</taxon>
        <taxon>Bacillati</taxon>
        <taxon>Bacillota</taxon>
        <taxon>Clostridia</taxon>
        <taxon>Eubacteriales</taxon>
        <taxon>Candidatus Stercoripulliclostridium</taxon>
    </lineage>
</organism>
<reference evidence="2" key="1">
    <citation type="submission" date="2020-10" db="EMBL/GenBank/DDBJ databases">
        <authorList>
            <person name="Gilroy R."/>
        </authorList>
    </citation>
    <scope>NUCLEOTIDE SEQUENCE</scope>
    <source>
        <strain evidence="2">18911</strain>
    </source>
</reference>
<comment type="caution">
    <text evidence="2">The sequence shown here is derived from an EMBL/GenBank/DDBJ whole genome shotgun (WGS) entry which is preliminary data.</text>
</comment>
<dbReference type="PANTHER" id="PTHR42924">
    <property type="entry name" value="EXONUCLEASE"/>
    <property type="match status" value="1"/>
</dbReference>
<feature type="domain" description="Polymerase/histidinol phosphatase N-terminal" evidence="1">
    <location>
        <begin position="127"/>
        <end position="189"/>
    </location>
</feature>
<dbReference type="Gene3D" id="3.20.20.140">
    <property type="entry name" value="Metal-dependent hydrolases"/>
    <property type="match status" value="1"/>
</dbReference>
<dbReference type="NCBIfam" id="NF038032">
    <property type="entry name" value="CehA_McbA_metalo"/>
    <property type="match status" value="1"/>
</dbReference>
<dbReference type="InterPro" id="IPR052018">
    <property type="entry name" value="PHP_domain"/>
</dbReference>
<reference evidence="2" key="2">
    <citation type="journal article" date="2021" name="PeerJ">
        <title>Extensive microbial diversity within the chicken gut microbiome revealed by metagenomics and culture.</title>
        <authorList>
            <person name="Gilroy R."/>
            <person name="Ravi A."/>
            <person name="Getino M."/>
            <person name="Pursley I."/>
            <person name="Horton D.L."/>
            <person name="Alikhan N.F."/>
            <person name="Baker D."/>
            <person name="Gharbi K."/>
            <person name="Hall N."/>
            <person name="Watson M."/>
            <person name="Adriaenssens E.M."/>
            <person name="Foster-Nyarko E."/>
            <person name="Jarju S."/>
            <person name="Secka A."/>
            <person name="Antonio M."/>
            <person name="Oren A."/>
            <person name="Chaudhuri R.R."/>
            <person name="La Ragione R."/>
            <person name="Hildebrand F."/>
            <person name="Pallen M.J."/>
        </authorList>
    </citation>
    <scope>NUCLEOTIDE SEQUENCE</scope>
    <source>
        <strain evidence="2">18911</strain>
    </source>
</reference>